<keyword evidence="3" id="KW-1185">Reference proteome</keyword>
<feature type="region of interest" description="Disordered" evidence="1">
    <location>
        <begin position="25"/>
        <end position="49"/>
    </location>
</feature>
<dbReference type="EMBL" id="CAKKNE010000005">
    <property type="protein sequence ID" value="CAH0377901.1"/>
    <property type="molecule type" value="Genomic_DNA"/>
</dbReference>
<evidence type="ECO:0000256" key="1">
    <source>
        <dbReference type="SAM" id="MobiDB-lite"/>
    </source>
</evidence>
<feature type="region of interest" description="Disordered" evidence="1">
    <location>
        <begin position="181"/>
        <end position="227"/>
    </location>
</feature>
<sequence>MLLARRAQLSLLRANTRAHHSITAGACSRTPAAHTSAARPSPRSLTTGSRAFAQKPARAFATASGDDRTKEKEPSRWEKLQQLFREHGVAFGALYVGANVVTFIPIFGALTIGGVDGPELILWAADQLEITYDLSFINTIHKDLVNAFIALELNAWVEPVRLPAVIAYTPRASRWLKARRGGEVPVESVKAEPEPVKATEPEPAPEPESAPKPARNNQKRRRRRRGG</sequence>
<feature type="compositionally biased region" description="Basic residues" evidence="1">
    <location>
        <begin position="217"/>
        <end position="227"/>
    </location>
</feature>
<dbReference type="Proteomes" id="UP000789595">
    <property type="component" value="Unassembled WGS sequence"/>
</dbReference>
<accession>A0A8J2SUQ2</accession>
<name>A0A8J2SUQ2_9STRA</name>
<evidence type="ECO:0000313" key="3">
    <source>
        <dbReference type="Proteomes" id="UP000789595"/>
    </source>
</evidence>
<reference evidence="2" key="1">
    <citation type="submission" date="2021-11" db="EMBL/GenBank/DDBJ databases">
        <authorList>
            <consortium name="Genoscope - CEA"/>
            <person name="William W."/>
        </authorList>
    </citation>
    <scope>NUCLEOTIDE SEQUENCE</scope>
</reference>
<dbReference type="AlphaFoldDB" id="A0A8J2SUQ2"/>
<proteinExistence type="predicted"/>
<evidence type="ECO:0000313" key="2">
    <source>
        <dbReference type="EMBL" id="CAH0377901.1"/>
    </source>
</evidence>
<gene>
    <name evidence="2" type="ORF">PECAL_5P24230</name>
</gene>
<protein>
    <recommendedName>
        <fullName evidence="4">DUF1279 domain-containing protein</fullName>
    </recommendedName>
</protein>
<feature type="compositionally biased region" description="Basic and acidic residues" evidence="1">
    <location>
        <begin position="189"/>
        <end position="200"/>
    </location>
</feature>
<dbReference type="OrthoDB" id="441016at2759"/>
<comment type="caution">
    <text evidence="2">The sequence shown here is derived from an EMBL/GenBank/DDBJ whole genome shotgun (WGS) entry which is preliminary data.</text>
</comment>
<evidence type="ECO:0008006" key="4">
    <source>
        <dbReference type="Google" id="ProtNLM"/>
    </source>
</evidence>
<organism evidence="2 3">
    <name type="scientific">Pelagomonas calceolata</name>
    <dbReference type="NCBI Taxonomy" id="35677"/>
    <lineage>
        <taxon>Eukaryota</taxon>
        <taxon>Sar</taxon>
        <taxon>Stramenopiles</taxon>
        <taxon>Ochrophyta</taxon>
        <taxon>Pelagophyceae</taxon>
        <taxon>Pelagomonadales</taxon>
        <taxon>Pelagomonadaceae</taxon>
        <taxon>Pelagomonas</taxon>
    </lineage>
</organism>